<reference evidence="1" key="1">
    <citation type="submission" date="2025-02" db="EMBL/GenBank/DDBJ databases">
        <authorList>
            <consortium name="NCBI Genome Project"/>
        </authorList>
    </citation>
    <scope>NUCLEOTIDE SEQUENCE</scope>
</reference>
<dbReference type="AlphaFoldDB" id="A0AAJ8BZR2"/>
<organism evidence="1">
    <name type="scientific">Aspergillus niger</name>
    <dbReference type="NCBI Taxonomy" id="5061"/>
    <lineage>
        <taxon>Eukaryota</taxon>
        <taxon>Fungi</taxon>
        <taxon>Dikarya</taxon>
        <taxon>Ascomycota</taxon>
        <taxon>Pezizomycotina</taxon>
        <taxon>Eurotiomycetes</taxon>
        <taxon>Eurotiomycetidae</taxon>
        <taxon>Eurotiales</taxon>
        <taxon>Aspergillaceae</taxon>
        <taxon>Aspergillus</taxon>
        <taxon>Aspergillus subgen. Circumdati</taxon>
    </lineage>
</organism>
<gene>
    <name evidence="1" type="ORF">An08g07680</name>
</gene>
<sequence>MAYAMGKTVVEKPSKVVPLASPTRLGSVFCARRIQVDLSVHPRGAVAAATSCLEASITVVCSHVPDNKDALVRARHCGWTLCGICLPPRLEHSCIPMRTIYFSATNAGPKEPTGRIHPVRRWHNVAHTFLNWHTHTPVYPLRINAAWVGPSITYCRNHTENCGLSVQWFGLLSWLQAAVRLFYRYPVGSGKNEVALKRDFRHTPGRTQLFLLRLYSVARVKLGTECPFPPLPILPSGLLAMGAAGGRPCRSVAPSPSPCFRAH</sequence>
<dbReference type="GeneID" id="84591747"/>
<accession>A0AAJ8BZR2</accession>
<name>A0AAJ8BZR2_ASPNG</name>
<dbReference type="RefSeq" id="XP_059606927.1">
    <property type="nucleotide sequence ID" value="XM_059749195.1"/>
</dbReference>
<dbReference type="VEuPathDB" id="FungiDB:An08g07680"/>
<protein>
    <submittedName>
        <fullName evidence="1">Uncharacterized protein</fullName>
    </submittedName>
</protein>
<proteinExistence type="predicted"/>
<reference evidence="1" key="2">
    <citation type="submission" date="2025-08" db="UniProtKB">
        <authorList>
            <consortium name="RefSeq"/>
        </authorList>
    </citation>
    <scope>IDENTIFICATION</scope>
</reference>
<evidence type="ECO:0000313" key="1">
    <source>
        <dbReference type="RefSeq" id="XP_059606927.1"/>
    </source>
</evidence>
<dbReference type="KEGG" id="ang:An08g07680"/>